<feature type="non-terminal residue" evidence="1">
    <location>
        <position position="1"/>
    </location>
</feature>
<evidence type="ECO:0000313" key="1">
    <source>
        <dbReference type="EMBL" id="KFP27893.1"/>
    </source>
</evidence>
<proteinExistence type="predicted"/>
<name>A0A091JV96_COLST</name>
<feature type="non-terminal residue" evidence="1">
    <location>
        <position position="51"/>
    </location>
</feature>
<evidence type="ECO:0000313" key="2">
    <source>
        <dbReference type="Proteomes" id="UP000053615"/>
    </source>
</evidence>
<dbReference type="Proteomes" id="UP000053615">
    <property type="component" value="Unassembled WGS sequence"/>
</dbReference>
<protein>
    <submittedName>
        <fullName evidence="1">Uncharacterized protein</fullName>
    </submittedName>
</protein>
<sequence length="51" mass="5764">LSNFHPKITDQKKQNPSLAVSCFMLSVRPLISAHLSKGASKNMQFSRNYNQ</sequence>
<dbReference type="EMBL" id="KK530620">
    <property type="protein sequence ID" value="KFP27893.1"/>
    <property type="molecule type" value="Genomic_DNA"/>
</dbReference>
<gene>
    <name evidence="1" type="ORF">N325_04201</name>
</gene>
<keyword evidence="2" id="KW-1185">Reference proteome</keyword>
<dbReference type="AlphaFoldDB" id="A0A091JV96"/>
<reference evidence="1 2" key="1">
    <citation type="submission" date="2014-04" db="EMBL/GenBank/DDBJ databases">
        <title>Genome evolution of avian class.</title>
        <authorList>
            <person name="Zhang G."/>
            <person name="Li C."/>
        </authorList>
    </citation>
    <scope>NUCLEOTIDE SEQUENCE [LARGE SCALE GENOMIC DNA]</scope>
    <source>
        <strain evidence="1">BGI_N325</strain>
    </source>
</reference>
<organism evidence="1 2">
    <name type="scientific">Colius striatus</name>
    <name type="common">Speckled mousebird</name>
    <dbReference type="NCBI Taxonomy" id="57412"/>
    <lineage>
        <taxon>Eukaryota</taxon>
        <taxon>Metazoa</taxon>
        <taxon>Chordata</taxon>
        <taxon>Craniata</taxon>
        <taxon>Vertebrata</taxon>
        <taxon>Euteleostomi</taxon>
        <taxon>Archelosauria</taxon>
        <taxon>Archosauria</taxon>
        <taxon>Dinosauria</taxon>
        <taxon>Saurischia</taxon>
        <taxon>Theropoda</taxon>
        <taxon>Coelurosauria</taxon>
        <taxon>Aves</taxon>
        <taxon>Neognathae</taxon>
        <taxon>Neoaves</taxon>
        <taxon>Telluraves</taxon>
        <taxon>Coraciimorphae</taxon>
        <taxon>Coliiformes</taxon>
        <taxon>Coliidae</taxon>
        <taxon>Colius</taxon>
    </lineage>
</organism>
<accession>A0A091JV96</accession>